<reference evidence="1 2" key="1">
    <citation type="submission" date="2024-01" db="EMBL/GenBank/DDBJ databases">
        <title>Genome insights into Plantactinospora veratri sp. nov.</title>
        <authorList>
            <person name="Wang L."/>
        </authorList>
    </citation>
    <scope>NUCLEOTIDE SEQUENCE [LARGE SCALE GENOMIC DNA]</scope>
    <source>
        <strain evidence="1 2">NEAU-FHS4</strain>
    </source>
</reference>
<protein>
    <recommendedName>
        <fullName evidence="3">Lipoprotein</fullName>
    </recommendedName>
</protein>
<accession>A0ABU7SET3</accession>
<proteinExistence type="predicted"/>
<dbReference type="PROSITE" id="PS51257">
    <property type="entry name" value="PROKAR_LIPOPROTEIN"/>
    <property type="match status" value="1"/>
</dbReference>
<evidence type="ECO:0008006" key="3">
    <source>
        <dbReference type="Google" id="ProtNLM"/>
    </source>
</evidence>
<gene>
    <name evidence="1" type="ORF">V1634_14910</name>
</gene>
<dbReference type="EMBL" id="JAZGQL010000009">
    <property type="protein sequence ID" value="MEE6308117.1"/>
    <property type="molecule type" value="Genomic_DNA"/>
</dbReference>
<dbReference type="Proteomes" id="UP001339911">
    <property type="component" value="Unassembled WGS sequence"/>
</dbReference>
<comment type="caution">
    <text evidence="1">The sequence shown here is derived from an EMBL/GenBank/DDBJ whole genome shotgun (WGS) entry which is preliminary data.</text>
</comment>
<name>A0ABU7SET3_9ACTN</name>
<organism evidence="1 2">
    <name type="scientific">Plantactinospora veratri</name>
    <dbReference type="NCBI Taxonomy" id="1436122"/>
    <lineage>
        <taxon>Bacteria</taxon>
        <taxon>Bacillati</taxon>
        <taxon>Actinomycetota</taxon>
        <taxon>Actinomycetes</taxon>
        <taxon>Micromonosporales</taxon>
        <taxon>Micromonosporaceae</taxon>
        <taxon>Plantactinospora</taxon>
    </lineage>
</organism>
<keyword evidence="2" id="KW-1185">Reference proteome</keyword>
<evidence type="ECO:0000313" key="2">
    <source>
        <dbReference type="Proteomes" id="UP001339911"/>
    </source>
</evidence>
<evidence type="ECO:0000313" key="1">
    <source>
        <dbReference type="EMBL" id="MEE6308117.1"/>
    </source>
</evidence>
<dbReference type="RefSeq" id="WP_331208410.1">
    <property type="nucleotide sequence ID" value="NZ_JAZGQL010000009.1"/>
</dbReference>
<sequence length="274" mass="29185">MGRNGLRWSLPIIAFVLALTSLTGCAIDKGSALAADFEEDWAGTPDVVEIDTTDNNTLPFLGTASGVLILRDGTPADRVTELANKLREYVAGHDNTTGRITADGITFTVVADKTRAGRVLALWHSLTDDDRVVNGDIKDAPWKDKTDRWEIKVTAVNQAAAMAVFKDMMADGDQHQPLSRVTSLEVSTERGVRPSLRVETDFNDGFPAEAIAAYDAVVARYRVVGATLRRDRATGSAVSIVVADSADLDRAGELARTAAPTLGAAVKVTSDGGD</sequence>